<accession>A0ABY5FLV7</accession>
<keyword evidence="1" id="KW-0808">Transferase</keyword>
<reference evidence="3" key="1">
    <citation type="submission" date="2022-07" db="EMBL/GenBank/DDBJ databases">
        <title>Complete genome of CX2.</title>
        <authorList>
            <person name="Cao G."/>
        </authorList>
    </citation>
    <scope>NUCLEOTIDE SEQUENCE</scope>
    <source>
        <strain evidence="3">CX2</strain>
    </source>
</reference>
<dbReference type="Pfam" id="PF13649">
    <property type="entry name" value="Methyltransf_25"/>
    <property type="match status" value="1"/>
</dbReference>
<dbReference type="Gene3D" id="3.40.50.150">
    <property type="entry name" value="Vaccinia Virus protein VP39"/>
    <property type="match status" value="1"/>
</dbReference>
<evidence type="ECO:0000256" key="1">
    <source>
        <dbReference type="ARBA" id="ARBA00022679"/>
    </source>
</evidence>
<dbReference type="Proteomes" id="UP001060325">
    <property type="component" value="Chromosome"/>
</dbReference>
<proteinExistence type="predicted"/>
<dbReference type="CDD" id="cd02440">
    <property type="entry name" value="AdoMet_MTases"/>
    <property type="match status" value="1"/>
</dbReference>
<name>A0ABY5FLV7_9BACL</name>
<dbReference type="InterPro" id="IPR041698">
    <property type="entry name" value="Methyltransf_25"/>
</dbReference>
<evidence type="ECO:0000313" key="4">
    <source>
        <dbReference type="Proteomes" id="UP001060325"/>
    </source>
</evidence>
<sequence length="204" mass="22907">MSTWDKRFNTDEYVYGETPNAFVKQQAPLFKQGMRVLAIAEGEGRNAVWLAEQGVDVDMWDYSQVGLDKANRLAERRGVTLHTRLVDLAEADWPEDTYDAIVCIYGHFPAHVKKSVVAGVNRALKPGGYFVTEVYSEAQLAYGTGGPKQKELLYTPADFAPLMDAFKTIHFFDGTVERHEGALHNGESAVLQYIVQKHHSIEEL</sequence>
<dbReference type="PANTHER" id="PTHR43861:SF3">
    <property type="entry name" value="PUTATIVE (AFU_ORTHOLOGUE AFUA_2G14390)-RELATED"/>
    <property type="match status" value="1"/>
</dbReference>
<keyword evidence="4" id="KW-1185">Reference proteome</keyword>
<organism evidence="3 4">
    <name type="scientific">Exiguobacterium aurantiacum</name>
    <dbReference type="NCBI Taxonomy" id="33987"/>
    <lineage>
        <taxon>Bacteria</taxon>
        <taxon>Bacillati</taxon>
        <taxon>Bacillota</taxon>
        <taxon>Bacilli</taxon>
        <taxon>Bacillales</taxon>
        <taxon>Bacillales Family XII. Incertae Sedis</taxon>
        <taxon>Exiguobacterium</taxon>
    </lineage>
</organism>
<gene>
    <name evidence="3" type="ORF">NMQ00_13520</name>
</gene>
<keyword evidence="3" id="KW-0489">Methyltransferase</keyword>
<protein>
    <submittedName>
        <fullName evidence="3">Class I SAM-dependent methyltransferase</fullName>
    </submittedName>
</protein>
<dbReference type="InterPro" id="IPR029063">
    <property type="entry name" value="SAM-dependent_MTases_sf"/>
</dbReference>
<dbReference type="EMBL" id="CP101462">
    <property type="protein sequence ID" value="UTT42532.1"/>
    <property type="molecule type" value="Genomic_DNA"/>
</dbReference>
<dbReference type="SUPFAM" id="SSF53335">
    <property type="entry name" value="S-adenosyl-L-methionine-dependent methyltransferases"/>
    <property type="match status" value="1"/>
</dbReference>
<evidence type="ECO:0000259" key="2">
    <source>
        <dbReference type="Pfam" id="PF13649"/>
    </source>
</evidence>
<feature type="domain" description="Methyltransferase" evidence="2">
    <location>
        <begin position="36"/>
        <end position="128"/>
    </location>
</feature>
<dbReference type="GO" id="GO:0032259">
    <property type="term" value="P:methylation"/>
    <property type="evidence" value="ECO:0007669"/>
    <property type="project" value="UniProtKB-KW"/>
</dbReference>
<evidence type="ECO:0000313" key="3">
    <source>
        <dbReference type="EMBL" id="UTT42532.1"/>
    </source>
</evidence>
<dbReference type="PANTHER" id="PTHR43861">
    <property type="entry name" value="TRANS-ACONITATE 2-METHYLTRANSFERASE-RELATED"/>
    <property type="match status" value="1"/>
</dbReference>
<dbReference type="RefSeq" id="WP_255177096.1">
    <property type="nucleotide sequence ID" value="NZ_CP101462.1"/>
</dbReference>
<dbReference type="GO" id="GO:0008168">
    <property type="term" value="F:methyltransferase activity"/>
    <property type="evidence" value="ECO:0007669"/>
    <property type="project" value="UniProtKB-KW"/>
</dbReference>